<dbReference type="InterPro" id="IPR011129">
    <property type="entry name" value="CSD"/>
</dbReference>
<dbReference type="InterPro" id="IPR012340">
    <property type="entry name" value="NA-bd_OB-fold"/>
</dbReference>
<protein>
    <submittedName>
        <fullName evidence="1">Cold shock domain-containing protein</fullName>
    </submittedName>
</protein>
<dbReference type="Pfam" id="PF00313">
    <property type="entry name" value="CSD"/>
    <property type="match status" value="1"/>
</dbReference>
<dbReference type="PROSITE" id="PS51857">
    <property type="entry name" value="CSD_2"/>
    <property type="match status" value="1"/>
</dbReference>
<dbReference type="Proteomes" id="UP000275951">
    <property type="component" value="Chromosome"/>
</dbReference>
<dbReference type="SMART" id="SM00357">
    <property type="entry name" value="CSP"/>
    <property type="match status" value="1"/>
</dbReference>
<dbReference type="SUPFAM" id="SSF50249">
    <property type="entry name" value="Nucleic acid-binding proteins"/>
    <property type="match status" value="1"/>
</dbReference>
<dbReference type="Gene3D" id="2.40.50.140">
    <property type="entry name" value="Nucleic acid-binding proteins"/>
    <property type="match status" value="1"/>
</dbReference>
<proteinExistence type="predicted"/>
<accession>A0A2S0RN93</accession>
<evidence type="ECO:0000313" key="2">
    <source>
        <dbReference type="Proteomes" id="UP000275951"/>
    </source>
</evidence>
<sequence>MRESEKSGKSAIIYGRSFPKHERERQVPTGKVKFFDEKKGFGFIAGDDGQEVYLPEASVPLGVRLRPGTRVEYGVGETRRGPAALQVSVIEKQKSLAAANRRPAEDMVLIVEDLIKILDHASTTLRRGRYPEGGQRIAQALRALAEDFDV</sequence>
<dbReference type="AlphaFoldDB" id="A0A2S0RN93"/>
<organism evidence="1 2">
    <name type="scientific">Trueperella pyogenes</name>
    <dbReference type="NCBI Taxonomy" id="1661"/>
    <lineage>
        <taxon>Bacteria</taxon>
        <taxon>Bacillati</taxon>
        <taxon>Actinomycetota</taxon>
        <taxon>Actinomycetes</taxon>
        <taxon>Actinomycetales</taxon>
        <taxon>Actinomycetaceae</taxon>
        <taxon>Trueperella</taxon>
    </lineage>
</organism>
<gene>
    <name evidence="1" type="ORF">EBQ10_05780</name>
</gene>
<evidence type="ECO:0000313" key="1">
    <source>
        <dbReference type="EMBL" id="AZR06852.1"/>
    </source>
</evidence>
<dbReference type="EMBL" id="CP033905">
    <property type="protein sequence ID" value="AZR06852.1"/>
    <property type="molecule type" value="Genomic_DNA"/>
</dbReference>
<dbReference type="GO" id="GO:0003676">
    <property type="term" value="F:nucleic acid binding"/>
    <property type="evidence" value="ECO:0007669"/>
    <property type="project" value="InterPro"/>
</dbReference>
<dbReference type="OrthoDB" id="7477356at2"/>
<dbReference type="CDD" id="cd04458">
    <property type="entry name" value="CSP_CDS"/>
    <property type="match status" value="1"/>
</dbReference>
<reference evidence="1 2" key="1">
    <citation type="submission" date="2018-11" db="EMBL/GenBank/DDBJ databases">
        <title>Multidrug-resistant genes are associated with an 42-kb island TGI1 carrying a complex class 1 integron in a Trueperella pyogenes.</title>
        <authorList>
            <person name="Dong W."/>
        </authorList>
    </citation>
    <scope>NUCLEOTIDE SEQUENCE [LARGE SCALE GENOMIC DNA]</scope>
    <source>
        <strain evidence="1 2">TP4</strain>
    </source>
</reference>
<name>A0A2S0RN93_9ACTO</name>
<dbReference type="InterPro" id="IPR002059">
    <property type="entry name" value="CSP_DNA-bd"/>
</dbReference>
<dbReference type="STRING" id="1661.CQ11_06315"/>